<organism evidence="2 3">
    <name type="scientific">Anopheles epiroticus</name>
    <dbReference type="NCBI Taxonomy" id="199890"/>
    <lineage>
        <taxon>Eukaryota</taxon>
        <taxon>Metazoa</taxon>
        <taxon>Ecdysozoa</taxon>
        <taxon>Arthropoda</taxon>
        <taxon>Hexapoda</taxon>
        <taxon>Insecta</taxon>
        <taxon>Pterygota</taxon>
        <taxon>Neoptera</taxon>
        <taxon>Endopterygota</taxon>
        <taxon>Diptera</taxon>
        <taxon>Nematocera</taxon>
        <taxon>Culicoidea</taxon>
        <taxon>Culicidae</taxon>
        <taxon>Anophelinae</taxon>
        <taxon>Anopheles</taxon>
    </lineage>
</organism>
<accession>A0A182PHR1</accession>
<reference evidence="3" key="1">
    <citation type="submission" date="2013-03" db="EMBL/GenBank/DDBJ databases">
        <title>The Genome Sequence of Anopheles epiroticus epiroticus2.</title>
        <authorList>
            <consortium name="The Broad Institute Genomics Platform"/>
            <person name="Neafsey D.E."/>
            <person name="Howell P."/>
            <person name="Walker B."/>
            <person name="Young S.K."/>
            <person name="Zeng Q."/>
            <person name="Gargeya S."/>
            <person name="Fitzgerald M."/>
            <person name="Haas B."/>
            <person name="Abouelleil A."/>
            <person name="Allen A.W."/>
            <person name="Alvarado L."/>
            <person name="Arachchi H.M."/>
            <person name="Berlin A.M."/>
            <person name="Chapman S.B."/>
            <person name="Gainer-Dewar J."/>
            <person name="Goldberg J."/>
            <person name="Griggs A."/>
            <person name="Gujja S."/>
            <person name="Hansen M."/>
            <person name="Howarth C."/>
            <person name="Imamovic A."/>
            <person name="Ireland A."/>
            <person name="Larimer J."/>
            <person name="McCowan C."/>
            <person name="Murphy C."/>
            <person name="Pearson M."/>
            <person name="Poon T.W."/>
            <person name="Priest M."/>
            <person name="Roberts A."/>
            <person name="Saif S."/>
            <person name="Shea T."/>
            <person name="Sisk P."/>
            <person name="Sykes S."/>
            <person name="Wortman J."/>
            <person name="Nusbaum C."/>
            <person name="Birren B."/>
        </authorList>
    </citation>
    <scope>NUCLEOTIDE SEQUENCE [LARGE SCALE GENOMIC DNA]</scope>
    <source>
        <strain evidence="3">Epiroticus2</strain>
    </source>
</reference>
<evidence type="ECO:0000256" key="1">
    <source>
        <dbReference type="SAM" id="SignalP"/>
    </source>
</evidence>
<dbReference type="AlphaFoldDB" id="A0A182PHR1"/>
<dbReference type="EnsemblMetazoa" id="AEPI006471-RA">
    <property type="protein sequence ID" value="AEPI006471-PA"/>
    <property type="gene ID" value="AEPI006471"/>
</dbReference>
<keyword evidence="1" id="KW-0732">Signal</keyword>
<feature type="signal peptide" evidence="1">
    <location>
        <begin position="1"/>
        <end position="24"/>
    </location>
</feature>
<protein>
    <submittedName>
        <fullName evidence="2">Uncharacterized protein</fullName>
    </submittedName>
</protein>
<dbReference type="VEuPathDB" id="VectorBase:AEPI006471"/>
<reference evidence="2" key="2">
    <citation type="submission" date="2020-05" db="UniProtKB">
        <authorList>
            <consortium name="EnsemblMetazoa"/>
        </authorList>
    </citation>
    <scope>IDENTIFICATION</scope>
    <source>
        <strain evidence="2">Epiroticus2</strain>
    </source>
</reference>
<proteinExistence type="predicted"/>
<evidence type="ECO:0000313" key="3">
    <source>
        <dbReference type="Proteomes" id="UP000075885"/>
    </source>
</evidence>
<sequence length="183" mass="20013">MTHRPPWQFAVVVALSLLLPSARTQTGTVFPSTEFTYGSFTSDLLVCYSNSINSQAFRLTPITRTFTFVPTAGQMNVRFIQLMSPDFKKFYAQIVNGGIGTANPTSTDIVVSSVHGGFLNDFTNSKLLQMQVRYIRVASKTQQLLSARIVQGGVNMTSVRPISVALTTDFGGRLNAEILAYCG</sequence>
<keyword evidence="3" id="KW-1185">Reference proteome</keyword>
<name>A0A182PHR1_9DIPT</name>
<feature type="chain" id="PRO_5008131402" evidence="1">
    <location>
        <begin position="25"/>
        <end position="183"/>
    </location>
</feature>
<dbReference type="Proteomes" id="UP000075885">
    <property type="component" value="Unassembled WGS sequence"/>
</dbReference>
<evidence type="ECO:0000313" key="2">
    <source>
        <dbReference type="EnsemblMetazoa" id="AEPI006471-PA"/>
    </source>
</evidence>